<proteinExistence type="predicted"/>
<keyword evidence="3" id="KW-1185">Reference proteome</keyword>
<name>A0A8X6MVN2_NEPPI</name>
<dbReference type="EMBL" id="BMAW01002810">
    <property type="protein sequence ID" value="GFS80483.1"/>
    <property type="molecule type" value="Genomic_DNA"/>
</dbReference>
<accession>A0A8X6MVN2</accession>
<reference evidence="2" key="1">
    <citation type="submission" date="2020-08" db="EMBL/GenBank/DDBJ databases">
        <title>Multicomponent nature underlies the extraordinary mechanical properties of spider dragline silk.</title>
        <authorList>
            <person name="Kono N."/>
            <person name="Nakamura H."/>
            <person name="Mori M."/>
            <person name="Yoshida Y."/>
            <person name="Ohtoshi R."/>
            <person name="Malay A.D."/>
            <person name="Moran D.A.P."/>
            <person name="Tomita M."/>
            <person name="Numata K."/>
            <person name="Arakawa K."/>
        </authorList>
    </citation>
    <scope>NUCLEOTIDE SEQUENCE</scope>
</reference>
<feature type="region of interest" description="Disordered" evidence="1">
    <location>
        <begin position="1"/>
        <end position="41"/>
    </location>
</feature>
<organism evidence="2 3">
    <name type="scientific">Nephila pilipes</name>
    <name type="common">Giant wood spider</name>
    <name type="synonym">Nephila maculata</name>
    <dbReference type="NCBI Taxonomy" id="299642"/>
    <lineage>
        <taxon>Eukaryota</taxon>
        <taxon>Metazoa</taxon>
        <taxon>Ecdysozoa</taxon>
        <taxon>Arthropoda</taxon>
        <taxon>Chelicerata</taxon>
        <taxon>Arachnida</taxon>
        <taxon>Araneae</taxon>
        <taxon>Araneomorphae</taxon>
        <taxon>Entelegynae</taxon>
        <taxon>Araneoidea</taxon>
        <taxon>Nephilidae</taxon>
        <taxon>Nephila</taxon>
    </lineage>
</organism>
<evidence type="ECO:0000313" key="3">
    <source>
        <dbReference type="Proteomes" id="UP000887013"/>
    </source>
</evidence>
<feature type="compositionally biased region" description="Polar residues" evidence="1">
    <location>
        <begin position="1"/>
        <end position="34"/>
    </location>
</feature>
<evidence type="ECO:0000313" key="2">
    <source>
        <dbReference type="EMBL" id="GFS80483.1"/>
    </source>
</evidence>
<comment type="caution">
    <text evidence="2">The sequence shown here is derived from an EMBL/GenBank/DDBJ whole genome shotgun (WGS) entry which is preliminary data.</text>
</comment>
<dbReference type="AlphaFoldDB" id="A0A8X6MVN2"/>
<protein>
    <submittedName>
        <fullName evidence="2">Uncharacterized protein</fullName>
    </submittedName>
</protein>
<feature type="non-terminal residue" evidence="2">
    <location>
        <position position="1"/>
    </location>
</feature>
<dbReference type="Proteomes" id="UP000887013">
    <property type="component" value="Unassembled WGS sequence"/>
</dbReference>
<evidence type="ECO:0000256" key="1">
    <source>
        <dbReference type="SAM" id="MobiDB-lite"/>
    </source>
</evidence>
<sequence length="82" mass="9365">IWSPYTYTNNSEYQRSNEQSPTAKSNPVQQTTTRYGRKSGHDHCRAYPVSEQFHPVLSKSNDAYSSRIQSVDSATLRCCAEF</sequence>
<gene>
    <name evidence="2" type="ORF">NPIL_567801</name>
</gene>